<feature type="transmembrane region" description="Helical" evidence="1">
    <location>
        <begin position="111"/>
        <end position="129"/>
    </location>
</feature>
<evidence type="ECO:0008006" key="3">
    <source>
        <dbReference type="Google" id="ProtNLM"/>
    </source>
</evidence>
<accession>A0A645C818</accession>
<protein>
    <recommendedName>
        <fullName evidence="3">TIGR04086 family membrane protein</fullName>
    </recommendedName>
</protein>
<evidence type="ECO:0000256" key="1">
    <source>
        <dbReference type="SAM" id="Phobius"/>
    </source>
</evidence>
<keyword evidence="1" id="KW-0812">Transmembrane</keyword>
<dbReference type="InterPro" id="IPR023804">
    <property type="entry name" value="DUF3792_TM"/>
</dbReference>
<dbReference type="NCBIfam" id="TIGR04086">
    <property type="entry name" value="TIGR04086_membr"/>
    <property type="match status" value="1"/>
</dbReference>
<evidence type="ECO:0000313" key="2">
    <source>
        <dbReference type="EMBL" id="MPM73467.1"/>
    </source>
</evidence>
<dbReference type="AlphaFoldDB" id="A0A645C818"/>
<feature type="transmembrane region" description="Helical" evidence="1">
    <location>
        <begin position="20"/>
        <end position="44"/>
    </location>
</feature>
<keyword evidence="1" id="KW-0472">Membrane</keyword>
<organism evidence="2">
    <name type="scientific">bioreactor metagenome</name>
    <dbReference type="NCBI Taxonomy" id="1076179"/>
    <lineage>
        <taxon>unclassified sequences</taxon>
        <taxon>metagenomes</taxon>
        <taxon>ecological metagenomes</taxon>
    </lineage>
</organism>
<proteinExistence type="predicted"/>
<comment type="caution">
    <text evidence="2">The sequence shown here is derived from an EMBL/GenBank/DDBJ whole genome shotgun (WGS) entry which is preliminary data.</text>
</comment>
<reference evidence="2" key="1">
    <citation type="submission" date="2019-08" db="EMBL/GenBank/DDBJ databases">
        <authorList>
            <person name="Kucharzyk K."/>
            <person name="Murdoch R.W."/>
            <person name="Higgins S."/>
            <person name="Loffler F."/>
        </authorList>
    </citation>
    <scope>NUCLEOTIDE SEQUENCE</scope>
</reference>
<name>A0A645C818_9ZZZZ</name>
<dbReference type="EMBL" id="VSSQ01025382">
    <property type="protein sequence ID" value="MPM73467.1"/>
    <property type="molecule type" value="Genomic_DNA"/>
</dbReference>
<keyword evidence="1" id="KW-1133">Transmembrane helix</keyword>
<gene>
    <name evidence="2" type="ORF">SDC9_120447</name>
</gene>
<sequence>MRNNEEEQGARVIRTLTHILIGGAAGLMVCLVFLVLCSFGISLGLISEGIMYQLTVIGCVIGGFFGGVWTVSHCRTRTLFIGLGVGAVLFLLMLTAGVLFFKSVAPNEGGLGLVCGSLSGGAVSGLLGGRPKKKRR</sequence>
<feature type="transmembrane region" description="Helical" evidence="1">
    <location>
        <begin position="50"/>
        <end position="71"/>
    </location>
</feature>
<feature type="transmembrane region" description="Helical" evidence="1">
    <location>
        <begin position="78"/>
        <end position="99"/>
    </location>
</feature>